<evidence type="ECO:0000256" key="1">
    <source>
        <dbReference type="ARBA" id="ARBA00004651"/>
    </source>
</evidence>
<keyword evidence="5 6" id="KW-0472">Membrane</keyword>
<evidence type="ECO:0000256" key="6">
    <source>
        <dbReference type="SAM" id="Phobius"/>
    </source>
</evidence>
<evidence type="ECO:0000313" key="8">
    <source>
        <dbReference type="Proteomes" id="UP001597337"/>
    </source>
</evidence>
<dbReference type="PANTHER" id="PTHR30086">
    <property type="entry name" value="ARGININE EXPORTER PROTEIN ARGO"/>
    <property type="match status" value="1"/>
</dbReference>
<sequence length="197" mass="21532">MEHTPLVALIVYAFVMSITPGPNNVMLMSSGLIFGLGRTWPHLLGIPAGVMVQLWVTGAGLGGVFALEPRLQVVLKVLGSVYLLWLARRLWRAAELEEAEAGRPIGFMQALVFQFVNPKAWLISVTVISTFLSAGEGYALRLCVISLVFVAVGLPCMLVWAAFGAGLRPWLSDRIVARRINRAMATLAALTVLLFWR</sequence>
<keyword evidence="2" id="KW-1003">Cell membrane</keyword>
<evidence type="ECO:0000256" key="5">
    <source>
        <dbReference type="ARBA" id="ARBA00023136"/>
    </source>
</evidence>
<comment type="subcellular location">
    <subcellularLocation>
        <location evidence="1">Cell membrane</location>
        <topology evidence="1">Multi-pass membrane protein</topology>
    </subcellularLocation>
</comment>
<accession>A0ABW4YA22</accession>
<evidence type="ECO:0000313" key="7">
    <source>
        <dbReference type="EMBL" id="MFD2112559.1"/>
    </source>
</evidence>
<evidence type="ECO:0000256" key="2">
    <source>
        <dbReference type="ARBA" id="ARBA00022475"/>
    </source>
</evidence>
<comment type="caution">
    <text evidence="7">The sequence shown here is derived from an EMBL/GenBank/DDBJ whole genome shotgun (WGS) entry which is preliminary data.</text>
</comment>
<proteinExistence type="predicted"/>
<feature type="transmembrane region" description="Helical" evidence="6">
    <location>
        <begin position="43"/>
        <end position="67"/>
    </location>
</feature>
<feature type="transmembrane region" description="Helical" evidence="6">
    <location>
        <begin position="6"/>
        <end position="36"/>
    </location>
</feature>
<dbReference type="RefSeq" id="WP_386026942.1">
    <property type="nucleotide sequence ID" value="NZ_JBHUHX010000031.1"/>
</dbReference>
<evidence type="ECO:0000256" key="4">
    <source>
        <dbReference type="ARBA" id="ARBA00022989"/>
    </source>
</evidence>
<feature type="transmembrane region" description="Helical" evidence="6">
    <location>
        <begin position="138"/>
        <end position="167"/>
    </location>
</feature>
<dbReference type="EMBL" id="JBHUHX010000031">
    <property type="protein sequence ID" value="MFD2112559.1"/>
    <property type="molecule type" value="Genomic_DNA"/>
</dbReference>
<dbReference type="PANTHER" id="PTHR30086:SF20">
    <property type="entry name" value="ARGININE EXPORTER PROTEIN ARGO-RELATED"/>
    <property type="match status" value="1"/>
</dbReference>
<feature type="transmembrane region" description="Helical" evidence="6">
    <location>
        <begin position="179"/>
        <end position="196"/>
    </location>
</feature>
<organism evidence="7 8">
    <name type="scientific">Thiorhodococcus fuscus</name>
    <dbReference type="NCBI Taxonomy" id="527200"/>
    <lineage>
        <taxon>Bacteria</taxon>
        <taxon>Pseudomonadati</taxon>
        <taxon>Pseudomonadota</taxon>
        <taxon>Gammaproteobacteria</taxon>
        <taxon>Chromatiales</taxon>
        <taxon>Chromatiaceae</taxon>
        <taxon>Thiorhodococcus</taxon>
    </lineage>
</organism>
<reference evidence="8" key="1">
    <citation type="journal article" date="2019" name="Int. J. Syst. Evol. Microbiol.">
        <title>The Global Catalogue of Microorganisms (GCM) 10K type strain sequencing project: providing services to taxonomists for standard genome sequencing and annotation.</title>
        <authorList>
            <consortium name="The Broad Institute Genomics Platform"/>
            <consortium name="The Broad Institute Genome Sequencing Center for Infectious Disease"/>
            <person name="Wu L."/>
            <person name="Ma J."/>
        </authorList>
    </citation>
    <scope>NUCLEOTIDE SEQUENCE [LARGE SCALE GENOMIC DNA]</scope>
    <source>
        <strain evidence="8">KACC 12597</strain>
    </source>
</reference>
<dbReference type="Pfam" id="PF01810">
    <property type="entry name" value="LysE"/>
    <property type="match status" value="1"/>
</dbReference>
<keyword evidence="3 6" id="KW-0812">Transmembrane</keyword>
<keyword evidence="8" id="KW-1185">Reference proteome</keyword>
<evidence type="ECO:0000256" key="3">
    <source>
        <dbReference type="ARBA" id="ARBA00022692"/>
    </source>
</evidence>
<keyword evidence="4 6" id="KW-1133">Transmembrane helix</keyword>
<gene>
    <name evidence="7" type="ORF">ACFSJC_11975</name>
</gene>
<protein>
    <submittedName>
        <fullName evidence="7">LysE family translocator</fullName>
    </submittedName>
</protein>
<dbReference type="InterPro" id="IPR001123">
    <property type="entry name" value="LeuE-type"/>
</dbReference>
<name>A0ABW4YA22_9GAMM</name>
<dbReference type="Proteomes" id="UP001597337">
    <property type="component" value="Unassembled WGS sequence"/>
</dbReference>